<dbReference type="VEuPathDB" id="FungiDB:LEMA_uP043340.1"/>
<keyword evidence="2" id="KW-1185">Reference proteome</keyword>
<dbReference type="HOGENOM" id="CLU_2441252_0_0_1"/>
<sequence length="90" mass="10532">MLNKVDPMCQTRCGLDGFLPARNRNRNRVQHATGLSTVDNGELNRHLYFHCPMVILGRGHQGKYFKLDVWLRGPINENFYVTTRIRVIKY</sequence>
<dbReference type="Proteomes" id="UP000002668">
    <property type="component" value="Genome"/>
</dbReference>
<organism evidence="2">
    <name type="scientific">Leptosphaeria maculans (strain JN3 / isolate v23.1.3 / race Av1-4-5-6-7-8)</name>
    <name type="common">Blackleg fungus</name>
    <name type="synonym">Phoma lingam</name>
    <dbReference type="NCBI Taxonomy" id="985895"/>
    <lineage>
        <taxon>Eukaryota</taxon>
        <taxon>Fungi</taxon>
        <taxon>Dikarya</taxon>
        <taxon>Ascomycota</taxon>
        <taxon>Pezizomycotina</taxon>
        <taxon>Dothideomycetes</taxon>
        <taxon>Pleosporomycetidae</taxon>
        <taxon>Pleosporales</taxon>
        <taxon>Pleosporineae</taxon>
        <taxon>Leptosphaeriaceae</taxon>
        <taxon>Plenodomus</taxon>
        <taxon>Plenodomus lingam/Leptosphaeria maculans species complex</taxon>
    </lineage>
</organism>
<dbReference type="EMBL" id="FP929105">
    <property type="protein sequence ID" value="CBX93433.1"/>
    <property type="molecule type" value="Genomic_DNA"/>
</dbReference>
<proteinExistence type="predicted"/>
<evidence type="ECO:0000313" key="2">
    <source>
        <dbReference type="Proteomes" id="UP000002668"/>
    </source>
</evidence>
<dbReference type="AlphaFoldDB" id="E4ZPP8"/>
<protein>
    <submittedName>
        <fullName evidence="1">Predicted protein</fullName>
    </submittedName>
</protein>
<accession>E4ZPP8</accession>
<reference evidence="2" key="1">
    <citation type="journal article" date="2011" name="Nat. Commun.">
        <title>Effector diversification within compartments of the Leptosphaeria maculans genome affected by Repeat-Induced Point mutations.</title>
        <authorList>
            <person name="Rouxel T."/>
            <person name="Grandaubert J."/>
            <person name="Hane J.K."/>
            <person name="Hoede C."/>
            <person name="van de Wouw A.P."/>
            <person name="Couloux A."/>
            <person name="Dominguez V."/>
            <person name="Anthouard V."/>
            <person name="Bally P."/>
            <person name="Bourras S."/>
            <person name="Cozijnsen A.J."/>
            <person name="Ciuffetti L.M."/>
            <person name="Degrave A."/>
            <person name="Dilmaghani A."/>
            <person name="Duret L."/>
            <person name="Fudal I."/>
            <person name="Goodwin S.B."/>
            <person name="Gout L."/>
            <person name="Glaser N."/>
            <person name="Linglin J."/>
            <person name="Kema G.H.J."/>
            <person name="Lapalu N."/>
            <person name="Lawrence C.B."/>
            <person name="May K."/>
            <person name="Meyer M."/>
            <person name="Ollivier B."/>
            <person name="Poulain J."/>
            <person name="Schoch C.L."/>
            <person name="Simon A."/>
            <person name="Spatafora J.W."/>
            <person name="Stachowiak A."/>
            <person name="Turgeon B.G."/>
            <person name="Tyler B.M."/>
            <person name="Vincent D."/>
            <person name="Weissenbach J."/>
            <person name="Amselem J."/>
            <person name="Quesneville H."/>
            <person name="Oliver R.P."/>
            <person name="Wincker P."/>
            <person name="Balesdent M.-H."/>
            <person name="Howlett B.J."/>
        </authorList>
    </citation>
    <scope>NUCLEOTIDE SEQUENCE [LARGE SCALE GENOMIC DNA]</scope>
    <source>
        <strain evidence="2">JN3 / isolate v23.1.3 / race Av1-4-5-6-7-8</strain>
    </source>
</reference>
<dbReference type="InParanoid" id="E4ZPP8"/>
<gene>
    <name evidence="1" type="ORF">LEMA_uP043340.1</name>
</gene>
<evidence type="ECO:0000313" key="1">
    <source>
        <dbReference type="EMBL" id="CBX93433.1"/>
    </source>
</evidence>
<name>E4ZPP8_LEPMJ</name>